<dbReference type="Gene3D" id="2.40.30.310">
    <property type="match status" value="1"/>
</dbReference>
<reference evidence="6 7" key="1">
    <citation type="journal article" date="2010" name="Stand. Genomic Sci.">
        <title>Complete genome sequence of Vulcanisaeta distributa type strain (IC-017).</title>
        <authorList>
            <person name="Mavromatis K."/>
            <person name="Sikorski J."/>
            <person name="Pabst E."/>
            <person name="Teshima H."/>
            <person name="Lapidus A."/>
            <person name="Lucas S."/>
            <person name="Nolan M."/>
            <person name="Glavina Del Rio T."/>
            <person name="Cheng J.F."/>
            <person name="Bruce D."/>
            <person name="Goodwin L."/>
            <person name="Pitluck S."/>
            <person name="Liolios K."/>
            <person name="Ivanova N."/>
            <person name="Mikhailova N."/>
            <person name="Pati A."/>
            <person name="Chen A."/>
            <person name="Palaniappan K."/>
            <person name="Land M."/>
            <person name="Hauser L."/>
            <person name="Chang Y.J."/>
            <person name="Jeffries C.D."/>
            <person name="Rohde M."/>
            <person name="Spring S."/>
            <person name="Goker M."/>
            <person name="Wirth R."/>
            <person name="Woyke T."/>
            <person name="Bristow J."/>
            <person name="Eisen J.A."/>
            <person name="Markowitz V."/>
            <person name="Hugenholtz P."/>
            <person name="Klenk H.P."/>
            <person name="Kyrpides N.C."/>
        </authorList>
    </citation>
    <scope>NUCLEOTIDE SEQUENCE [LARGE SCALE GENOMIC DNA]</scope>
    <source>
        <strain evidence="7">DSM 14429 / JCM 11212 / NBRC 100878 / IC-017</strain>
    </source>
</reference>
<protein>
    <submittedName>
        <fullName evidence="6">CRISPR-associated protein Cas6</fullName>
    </submittedName>
</protein>
<keyword evidence="2" id="KW-0255">Endonuclease</keyword>
<evidence type="ECO:0000313" key="7">
    <source>
        <dbReference type="Proteomes" id="UP000006681"/>
    </source>
</evidence>
<dbReference type="KEGG" id="vdi:Vdis_1145"/>
<keyword evidence="3" id="KW-0378">Hydrolase</keyword>
<dbReference type="AlphaFoldDB" id="E1QQW2"/>
<dbReference type="Pfam" id="PF10040">
    <property type="entry name" value="CRISPR_Cas6"/>
    <property type="match status" value="1"/>
</dbReference>
<evidence type="ECO:0000313" key="6">
    <source>
        <dbReference type="EMBL" id="ADN50532.1"/>
    </source>
</evidence>
<feature type="domain" description="CRISPR-associated protein Cas6 C-terminal" evidence="5">
    <location>
        <begin position="142"/>
        <end position="268"/>
    </location>
</feature>
<dbReference type="InterPro" id="IPR019267">
    <property type="entry name" value="CRISPR-assoc_Cas6_C"/>
</dbReference>
<name>E1QQW2_VULDI</name>
<sequence>MLWWFVSLIFVFNFGVRSSSPIVLSGFTGSVTMSILLNVLNTIEPGLGDEVHARRGPKPVSVTPFMRGGRVLFRGVYVAPPGEELRFRVTVVGESLGLKLLNGLEGVRGVRIGSVDASLEVLGVEVFRVDDLWRVGGDRFRIEFLSPVRFAKRSTMGRRRKVRFDFCPSIVNILFTTVNHYSSVVGVGEGLRSWPYLLRWAYNYVYMRDLRGRVVATRHAGRPELGFIGSVEFEVRSKRQSRIQQLWHLLNYAELINVGTGRSMGFGVIRITTNQAQKQHEAQEPPVEEQ</sequence>
<dbReference type="HOGENOM" id="CLU_989095_0_0_2"/>
<dbReference type="eggNOG" id="arCOG01439">
    <property type="taxonomic scope" value="Archaea"/>
</dbReference>
<dbReference type="GO" id="GO:0051607">
    <property type="term" value="P:defense response to virus"/>
    <property type="evidence" value="ECO:0007669"/>
    <property type="project" value="UniProtKB-KW"/>
</dbReference>
<dbReference type="NCBIfam" id="TIGR01877">
    <property type="entry name" value="cas_cas6"/>
    <property type="match status" value="1"/>
</dbReference>
<dbReference type="Proteomes" id="UP000006681">
    <property type="component" value="Chromosome"/>
</dbReference>
<dbReference type="OrthoDB" id="28339at2157"/>
<keyword evidence="1" id="KW-0540">Nuclease</keyword>
<dbReference type="GO" id="GO:0004519">
    <property type="term" value="F:endonuclease activity"/>
    <property type="evidence" value="ECO:0007669"/>
    <property type="project" value="UniProtKB-KW"/>
</dbReference>
<keyword evidence="4" id="KW-0051">Antiviral defense</keyword>
<accession>E1QQW2</accession>
<dbReference type="EMBL" id="CP002100">
    <property type="protein sequence ID" value="ADN50532.1"/>
    <property type="molecule type" value="Genomic_DNA"/>
</dbReference>
<dbReference type="GO" id="GO:0016788">
    <property type="term" value="F:hydrolase activity, acting on ester bonds"/>
    <property type="evidence" value="ECO:0007669"/>
    <property type="project" value="InterPro"/>
</dbReference>
<evidence type="ECO:0000256" key="1">
    <source>
        <dbReference type="ARBA" id="ARBA00022722"/>
    </source>
</evidence>
<evidence type="ECO:0000256" key="4">
    <source>
        <dbReference type="ARBA" id="ARBA00023118"/>
    </source>
</evidence>
<dbReference type="Gene3D" id="3.30.70.1900">
    <property type="match status" value="1"/>
</dbReference>
<reference evidence="7" key="2">
    <citation type="journal article" date="2010" name="Stand. Genomic Sci.">
        <title>Complete genome sequence of Vulcanisaeta distributa type strain (IC-017T).</title>
        <authorList>
            <person name="Mavromatis K."/>
            <person name="Sikorski J."/>
            <person name="Pabst E."/>
            <person name="Teshima H."/>
            <person name="Lapidus A."/>
            <person name="Lucas S."/>
            <person name="Nolan M."/>
            <person name="Glavina Del Rio T."/>
            <person name="Cheng J."/>
            <person name="Bruce D."/>
            <person name="Goodwin L."/>
            <person name="Pitluck S."/>
            <person name="Liolios K."/>
            <person name="Ivanova N."/>
            <person name="Mikhailova N."/>
            <person name="Pati A."/>
            <person name="Chen A."/>
            <person name="Palaniappan K."/>
            <person name="Land M."/>
            <person name="Hauser L."/>
            <person name="Chang Y."/>
            <person name="Jeffries C."/>
            <person name="Rohde M."/>
            <person name="Spring S."/>
            <person name="Goker M."/>
            <person name="Wirth R."/>
            <person name="Woyke T."/>
            <person name="Bristow J."/>
            <person name="Eisen J."/>
            <person name="Markowitz V."/>
            <person name="Hugenholtz P."/>
            <person name="Klenk H."/>
            <person name="Kyrpides N."/>
        </authorList>
    </citation>
    <scope>NUCLEOTIDE SEQUENCE [LARGE SCALE GENOMIC DNA]</scope>
    <source>
        <strain evidence="7">DSM 14429 / JCM 11212 / NBRC 100878 / IC-017</strain>
    </source>
</reference>
<keyword evidence="7" id="KW-1185">Reference proteome</keyword>
<dbReference type="InterPro" id="IPR010156">
    <property type="entry name" value="CRISPR-assoc_prot_Cas6"/>
</dbReference>
<evidence type="ECO:0000256" key="2">
    <source>
        <dbReference type="ARBA" id="ARBA00022759"/>
    </source>
</evidence>
<evidence type="ECO:0000259" key="5">
    <source>
        <dbReference type="Pfam" id="PF10040"/>
    </source>
</evidence>
<organism evidence="6 7">
    <name type="scientific">Vulcanisaeta distributa (strain DSM 14429 / JCM 11212 / NBRC 100878 / IC-017)</name>
    <dbReference type="NCBI Taxonomy" id="572478"/>
    <lineage>
        <taxon>Archaea</taxon>
        <taxon>Thermoproteota</taxon>
        <taxon>Thermoprotei</taxon>
        <taxon>Thermoproteales</taxon>
        <taxon>Thermoproteaceae</taxon>
        <taxon>Vulcanisaeta</taxon>
    </lineage>
</organism>
<proteinExistence type="predicted"/>
<gene>
    <name evidence="6" type="ordered locus">Vdis_1145</name>
</gene>
<evidence type="ECO:0000256" key="3">
    <source>
        <dbReference type="ARBA" id="ARBA00022801"/>
    </source>
</evidence>